<protein>
    <recommendedName>
        <fullName evidence="4">DUF222 domain-containing protein</fullName>
    </recommendedName>
</protein>
<organism evidence="2 3">
    <name type="scientific">Pseudoclavibacter chungangensis</name>
    <dbReference type="NCBI Taxonomy" id="587635"/>
    <lineage>
        <taxon>Bacteria</taxon>
        <taxon>Bacillati</taxon>
        <taxon>Actinomycetota</taxon>
        <taxon>Actinomycetes</taxon>
        <taxon>Micrococcales</taxon>
        <taxon>Microbacteriaceae</taxon>
        <taxon>Pseudoclavibacter</taxon>
    </lineage>
</organism>
<evidence type="ECO:0000256" key="1">
    <source>
        <dbReference type="SAM" id="MobiDB-lite"/>
    </source>
</evidence>
<accession>A0A7J5BNH7</accession>
<evidence type="ECO:0000313" key="3">
    <source>
        <dbReference type="Proteomes" id="UP000467240"/>
    </source>
</evidence>
<reference evidence="2 3" key="1">
    <citation type="submission" date="2019-09" db="EMBL/GenBank/DDBJ databases">
        <title>Phylogeny of genus Pseudoclavibacter and closely related genus.</title>
        <authorList>
            <person name="Li Y."/>
        </authorList>
    </citation>
    <scope>NUCLEOTIDE SEQUENCE [LARGE SCALE GENOMIC DNA]</scope>
    <source>
        <strain evidence="2 3">DSM 23821</strain>
    </source>
</reference>
<keyword evidence="3" id="KW-1185">Reference proteome</keyword>
<proteinExistence type="predicted"/>
<feature type="region of interest" description="Disordered" evidence="1">
    <location>
        <begin position="1"/>
        <end position="41"/>
    </location>
</feature>
<evidence type="ECO:0000313" key="2">
    <source>
        <dbReference type="EMBL" id="KAB1653811.1"/>
    </source>
</evidence>
<feature type="compositionally biased region" description="Low complexity" evidence="1">
    <location>
        <begin position="8"/>
        <end position="18"/>
    </location>
</feature>
<name>A0A7J5BNH7_9MICO</name>
<sequence length="156" mass="16447">MNDHEPDGTAAAPAPDATSRPTVGGDARPSAGGDSPARPRGQATLAPHVAFMMHLQHLDGIGAHDEAFDLALDAIRAEDKLIAKAEARRAELLAFIHEATLASAREEFPGSDDAVVTAMRERTAQLALATSRSEPVVSRELGESLMLRDAFPTTEG</sequence>
<dbReference type="AlphaFoldDB" id="A0A7J5BNH7"/>
<evidence type="ECO:0008006" key="4">
    <source>
        <dbReference type="Google" id="ProtNLM"/>
    </source>
</evidence>
<dbReference type="EMBL" id="WBJZ01000021">
    <property type="protein sequence ID" value="KAB1653811.1"/>
    <property type="molecule type" value="Genomic_DNA"/>
</dbReference>
<dbReference type="Proteomes" id="UP000467240">
    <property type="component" value="Unassembled WGS sequence"/>
</dbReference>
<feature type="non-terminal residue" evidence="2">
    <location>
        <position position="156"/>
    </location>
</feature>
<comment type="caution">
    <text evidence="2">The sequence shown here is derived from an EMBL/GenBank/DDBJ whole genome shotgun (WGS) entry which is preliminary data.</text>
</comment>
<dbReference type="RefSeq" id="WP_158041648.1">
    <property type="nucleotide sequence ID" value="NZ_WBJZ01000021.1"/>
</dbReference>
<gene>
    <name evidence="2" type="ORF">F8O01_14370</name>
</gene>